<dbReference type="AlphaFoldDB" id="A0A655AWP3"/>
<proteinExistence type="predicted"/>
<dbReference type="GO" id="GO:0016798">
    <property type="term" value="F:hydrolase activity, acting on glycosyl bonds"/>
    <property type="evidence" value="ECO:0007669"/>
    <property type="project" value="UniProtKB-KW"/>
</dbReference>
<dbReference type="EC" id="3.2.1.179" evidence="1"/>
<gene>
    <name evidence="1" type="primary">ugl</name>
    <name evidence="1" type="ORF">ERS027646_04905</name>
</gene>
<dbReference type="InterPro" id="IPR008928">
    <property type="entry name" value="6-hairpin_glycosidase_sf"/>
</dbReference>
<accession>A0A655AWP3</accession>
<sequence length="81" mass="9593">MLKHLPEVDADKDIYKHAMHAMLRSLIEHYANDQFTPGGTSLLHGVYSWHSGKGVDEGNIWGDYYYLEALIRFYKDWNLYW</sequence>
<dbReference type="Proteomes" id="UP000048948">
    <property type="component" value="Unassembled WGS sequence"/>
</dbReference>
<organism evidence="1 2">
    <name type="scientific">Mycobacterium tuberculosis</name>
    <dbReference type="NCBI Taxonomy" id="1773"/>
    <lineage>
        <taxon>Bacteria</taxon>
        <taxon>Bacillati</taxon>
        <taxon>Actinomycetota</taxon>
        <taxon>Actinomycetes</taxon>
        <taxon>Mycobacteriales</taxon>
        <taxon>Mycobacteriaceae</taxon>
        <taxon>Mycobacterium</taxon>
        <taxon>Mycobacterium tuberculosis complex</taxon>
    </lineage>
</organism>
<evidence type="ECO:0000313" key="1">
    <source>
        <dbReference type="EMBL" id="CKU65378.1"/>
    </source>
</evidence>
<name>A0A655AWP3_MYCTX</name>
<evidence type="ECO:0000313" key="2">
    <source>
        <dbReference type="Proteomes" id="UP000048948"/>
    </source>
</evidence>
<keyword evidence="1" id="KW-0326">Glycosidase</keyword>
<dbReference type="GO" id="GO:0005975">
    <property type="term" value="P:carbohydrate metabolic process"/>
    <property type="evidence" value="ECO:0007669"/>
    <property type="project" value="InterPro"/>
</dbReference>
<keyword evidence="1" id="KW-0378">Hydrolase</keyword>
<dbReference type="InterPro" id="IPR012341">
    <property type="entry name" value="6hp_glycosidase-like_sf"/>
</dbReference>
<dbReference type="EMBL" id="CNGE01001972">
    <property type="protein sequence ID" value="CKU65378.1"/>
    <property type="molecule type" value="Genomic_DNA"/>
</dbReference>
<reference evidence="1 2" key="1">
    <citation type="submission" date="2015-03" db="EMBL/GenBank/DDBJ databases">
        <authorList>
            <consortium name="Pathogen Informatics"/>
        </authorList>
    </citation>
    <scope>NUCLEOTIDE SEQUENCE [LARGE SCALE GENOMIC DNA]</scope>
    <source>
        <strain evidence="1 2">Bir 172</strain>
    </source>
</reference>
<dbReference type="Gene3D" id="1.50.10.10">
    <property type="match status" value="1"/>
</dbReference>
<protein>
    <submittedName>
        <fullName evidence="1">Unsaturated glucuronyl hydrolase</fullName>
        <ecNumber evidence="1">3.2.1.179</ecNumber>
    </submittedName>
</protein>
<dbReference type="SUPFAM" id="SSF48208">
    <property type="entry name" value="Six-hairpin glycosidases"/>
    <property type="match status" value="1"/>
</dbReference>